<organism evidence="1 2">
    <name type="scientific">Oldenlandia corymbosa var. corymbosa</name>
    <dbReference type="NCBI Taxonomy" id="529605"/>
    <lineage>
        <taxon>Eukaryota</taxon>
        <taxon>Viridiplantae</taxon>
        <taxon>Streptophyta</taxon>
        <taxon>Embryophyta</taxon>
        <taxon>Tracheophyta</taxon>
        <taxon>Spermatophyta</taxon>
        <taxon>Magnoliopsida</taxon>
        <taxon>eudicotyledons</taxon>
        <taxon>Gunneridae</taxon>
        <taxon>Pentapetalae</taxon>
        <taxon>asterids</taxon>
        <taxon>lamiids</taxon>
        <taxon>Gentianales</taxon>
        <taxon>Rubiaceae</taxon>
        <taxon>Rubioideae</taxon>
        <taxon>Spermacoceae</taxon>
        <taxon>Hedyotis-Oldenlandia complex</taxon>
        <taxon>Oldenlandia</taxon>
    </lineage>
</organism>
<dbReference type="EMBL" id="OX459121">
    <property type="protein sequence ID" value="CAI9101472.1"/>
    <property type="molecule type" value="Genomic_DNA"/>
</dbReference>
<keyword evidence="2" id="KW-1185">Reference proteome</keyword>
<dbReference type="Proteomes" id="UP001161247">
    <property type="component" value="Chromosome 4"/>
</dbReference>
<dbReference type="AlphaFoldDB" id="A0AAV1D4C7"/>
<evidence type="ECO:0000313" key="2">
    <source>
        <dbReference type="Proteomes" id="UP001161247"/>
    </source>
</evidence>
<reference evidence="1" key="1">
    <citation type="submission" date="2023-03" db="EMBL/GenBank/DDBJ databases">
        <authorList>
            <person name="Julca I."/>
        </authorList>
    </citation>
    <scope>NUCLEOTIDE SEQUENCE</scope>
</reference>
<gene>
    <name evidence="1" type="ORF">OLC1_LOCUS11057</name>
</gene>
<accession>A0AAV1D4C7</accession>
<evidence type="ECO:0000313" key="1">
    <source>
        <dbReference type="EMBL" id="CAI9101472.1"/>
    </source>
</evidence>
<proteinExistence type="predicted"/>
<protein>
    <submittedName>
        <fullName evidence="1">OLC1v1038806C2</fullName>
    </submittedName>
</protein>
<sequence>MADEFDSKLKETSGLLKLVLENQRLRFLHLLRVLFDDKDPKELPLGRTKRGQFKKSKNCGDLLHRAHKKILRMVDDIDEHEKFLADFVSCPPPAPALNHLKTIMKDISGRTSTGTHTHNYCLEELSVELVDHVKELTRLSYYMESIIIRRNGGKETDVPKWIDFAVNNLAKLW</sequence>
<name>A0AAV1D4C7_OLDCO</name>